<evidence type="ECO:0000256" key="1">
    <source>
        <dbReference type="SAM" id="MobiDB-lite"/>
    </source>
</evidence>
<dbReference type="STRING" id="56646.A0A2L2TKR7"/>
<organism evidence="2 3">
    <name type="scientific">Fusarium venenatum</name>
    <dbReference type="NCBI Taxonomy" id="56646"/>
    <lineage>
        <taxon>Eukaryota</taxon>
        <taxon>Fungi</taxon>
        <taxon>Dikarya</taxon>
        <taxon>Ascomycota</taxon>
        <taxon>Pezizomycotina</taxon>
        <taxon>Sordariomycetes</taxon>
        <taxon>Hypocreomycetidae</taxon>
        <taxon>Hypocreales</taxon>
        <taxon>Nectriaceae</taxon>
        <taxon>Fusarium</taxon>
    </lineage>
</organism>
<protein>
    <recommendedName>
        <fullName evidence="4">CBM-cenC domain-containing protein</fullName>
    </recommendedName>
</protein>
<feature type="compositionally biased region" description="Low complexity" evidence="1">
    <location>
        <begin position="122"/>
        <end position="162"/>
    </location>
</feature>
<feature type="region of interest" description="Disordered" evidence="1">
    <location>
        <begin position="112"/>
        <end position="238"/>
    </location>
</feature>
<feature type="region of interest" description="Disordered" evidence="1">
    <location>
        <begin position="54"/>
        <end position="93"/>
    </location>
</feature>
<accession>A0A2L2TKR7</accession>
<feature type="compositionally biased region" description="Low complexity" evidence="1">
    <location>
        <begin position="188"/>
        <end position="224"/>
    </location>
</feature>
<dbReference type="Proteomes" id="UP000245910">
    <property type="component" value="Chromosome IIII"/>
</dbReference>
<reference evidence="3" key="1">
    <citation type="submission" date="2014-10" db="EMBL/GenBank/DDBJ databases">
        <authorList>
            <person name="King R."/>
        </authorList>
    </citation>
    <scope>NUCLEOTIDE SEQUENCE [LARGE SCALE GENOMIC DNA]</scope>
    <source>
        <strain evidence="3">A3/5</strain>
    </source>
</reference>
<sequence>MVSIKAVAVAYVAANLLGVDAGLCRPSTRTSLTSSESETQTVIPIVSTSTLDTSIIPSDTTRSKDRTSSVFGTPSNSETAENPTSSTSGTLSYLTSSGIPTTSDDAIATSSVTATSVNPTASDDSTTSGDPTTSSEETSTDVTSNEATSTDVTTSDTFTLSVHPTTSKIPAASSETMTSIDTSSPMESSTTIDTTATTDATTTAETTTTADVTTSTDPTTTTSTCVEPTNLLRQPGFEPSNDGGVWGFYWGGGRITVDSEIARTGDGLADLPVPGGQERRMEQRIHIVPGTEYAIRFYYALASAPPANTQCFVFATFDYYTTLTQVPLPSDTEYHLYSASFISADNLDPAIEIGVSCTQQNNGYTAEVFIDDASVLDITNACDATPVDPNAPAKPTLLIPAQPEQPHCPVNAAQVPGFEPVNGNQGWEFYNRGEFVNDPSNARTGEWEAGTMTSQLNDGTYLEQYFSAGDLTPGETYDYHFFWKPNTLPDNGKCYIYGGYSDAIRYPNAEVKAGATSSTGYTIYSVRFEMPASDNFFLQIVFYCDYNNGNQQLGSVYVDDTALIQVGGCEAFPVTGARIENPSFEVRSTEDSTYAWFGNNGMVIQAGSTVDGPSPNSGNNYLYVQLGSTKKSATLTKPLAVSLDAGQYYTLRFSWSAGAAYVPADCSFTIAFGSSTETRPLNDQITSYNYELFDYTFMPAEEVTSMSVTVSCLTASPDFVFDDFSLQ</sequence>
<dbReference type="Gene3D" id="2.60.120.260">
    <property type="entry name" value="Galactose-binding domain-like"/>
    <property type="match status" value="3"/>
</dbReference>
<proteinExistence type="predicted"/>
<evidence type="ECO:0000313" key="3">
    <source>
        <dbReference type="Proteomes" id="UP000245910"/>
    </source>
</evidence>
<dbReference type="EMBL" id="LN649232">
    <property type="protein sequence ID" value="CEI41738.1"/>
    <property type="molecule type" value="Genomic_DNA"/>
</dbReference>
<keyword evidence="3" id="KW-1185">Reference proteome</keyword>
<evidence type="ECO:0000313" key="2">
    <source>
        <dbReference type="EMBL" id="CEI41738.1"/>
    </source>
</evidence>
<dbReference type="AlphaFoldDB" id="A0A2L2TKR7"/>
<evidence type="ECO:0008006" key="4">
    <source>
        <dbReference type="Google" id="ProtNLM"/>
    </source>
</evidence>
<feature type="compositionally biased region" description="Polar residues" evidence="1">
    <location>
        <begin position="70"/>
        <end position="83"/>
    </location>
</feature>
<feature type="compositionally biased region" description="Polar residues" evidence="1">
    <location>
        <begin position="163"/>
        <end position="187"/>
    </location>
</feature>
<name>A0A2L2TKR7_9HYPO</name>
<feature type="compositionally biased region" description="Polar residues" evidence="1">
    <location>
        <begin position="112"/>
        <end position="121"/>
    </location>
</feature>
<feature type="compositionally biased region" description="Low complexity" evidence="1">
    <location>
        <begin position="84"/>
        <end position="93"/>
    </location>
</feature>